<gene>
    <name evidence="2" type="ORF">TNCT_712841</name>
</gene>
<dbReference type="Proteomes" id="UP000887116">
    <property type="component" value="Unassembled WGS sequence"/>
</dbReference>
<reference evidence="2" key="1">
    <citation type="submission" date="2020-07" db="EMBL/GenBank/DDBJ databases">
        <title>Multicomponent nature underlies the extraordinary mechanical properties of spider dragline silk.</title>
        <authorList>
            <person name="Kono N."/>
            <person name="Nakamura H."/>
            <person name="Mori M."/>
            <person name="Yoshida Y."/>
            <person name="Ohtoshi R."/>
            <person name="Malay A.D."/>
            <person name="Moran D.A.P."/>
            <person name="Tomita M."/>
            <person name="Numata K."/>
            <person name="Arakawa K."/>
        </authorList>
    </citation>
    <scope>NUCLEOTIDE SEQUENCE</scope>
</reference>
<dbReference type="AlphaFoldDB" id="A0A8X6K7T1"/>
<keyword evidence="3" id="KW-1185">Reference proteome</keyword>
<evidence type="ECO:0000313" key="2">
    <source>
        <dbReference type="EMBL" id="GFQ64666.1"/>
    </source>
</evidence>
<keyword evidence="1" id="KW-0732">Signal</keyword>
<feature type="chain" id="PRO_5036457129" evidence="1">
    <location>
        <begin position="20"/>
        <end position="121"/>
    </location>
</feature>
<protein>
    <submittedName>
        <fullName evidence="2">Uncharacterized protein</fullName>
    </submittedName>
</protein>
<sequence length="121" mass="13545">MCNLNMIAILILDVKQVVTQPSVVVAALKNPWSHAVKARIVALMNPKLRGAVVDLKEQPARKQRRLLAVAALGAHQNVDVADPRRARPKIQRILQIKGTLVMTRTTKCLAKLWFVRSRLLI</sequence>
<dbReference type="EMBL" id="BMAO01029948">
    <property type="protein sequence ID" value="GFQ64666.1"/>
    <property type="molecule type" value="Genomic_DNA"/>
</dbReference>
<proteinExistence type="predicted"/>
<comment type="caution">
    <text evidence="2">The sequence shown here is derived from an EMBL/GenBank/DDBJ whole genome shotgun (WGS) entry which is preliminary data.</text>
</comment>
<name>A0A8X6K7T1_TRICU</name>
<evidence type="ECO:0000256" key="1">
    <source>
        <dbReference type="SAM" id="SignalP"/>
    </source>
</evidence>
<feature type="signal peptide" evidence="1">
    <location>
        <begin position="1"/>
        <end position="19"/>
    </location>
</feature>
<organism evidence="2 3">
    <name type="scientific">Trichonephila clavata</name>
    <name type="common">Joro spider</name>
    <name type="synonym">Nephila clavata</name>
    <dbReference type="NCBI Taxonomy" id="2740835"/>
    <lineage>
        <taxon>Eukaryota</taxon>
        <taxon>Metazoa</taxon>
        <taxon>Ecdysozoa</taxon>
        <taxon>Arthropoda</taxon>
        <taxon>Chelicerata</taxon>
        <taxon>Arachnida</taxon>
        <taxon>Araneae</taxon>
        <taxon>Araneomorphae</taxon>
        <taxon>Entelegynae</taxon>
        <taxon>Araneoidea</taxon>
        <taxon>Nephilidae</taxon>
        <taxon>Trichonephila</taxon>
    </lineage>
</organism>
<evidence type="ECO:0000313" key="3">
    <source>
        <dbReference type="Proteomes" id="UP000887116"/>
    </source>
</evidence>
<accession>A0A8X6K7T1</accession>
<dbReference type="OrthoDB" id="10366746at2759"/>